<gene>
    <name evidence="1" type="ORF">LCGC14_0042860</name>
</gene>
<reference evidence="1" key="1">
    <citation type="journal article" date="2015" name="Nature">
        <title>Complex archaea that bridge the gap between prokaryotes and eukaryotes.</title>
        <authorList>
            <person name="Spang A."/>
            <person name="Saw J.H."/>
            <person name="Jorgensen S.L."/>
            <person name="Zaremba-Niedzwiedzka K."/>
            <person name="Martijn J."/>
            <person name="Lind A.E."/>
            <person name="van Eijk R."/>
            <person name="Schleper C."/>
            <person name="Guy L."/>
            <person name="Ettema T.J."/>
        </authorList>
    </citation>
    <scope>NUCLEOTIDE SEQUENCE</scope>
</reference>
<comment type="caution">
    <text evidence="1">The sequence shown here is derived from an EMBL/GenBank/DDBJ whole genome shotgun (WGS) entry which is preliminary data.</text>
</comment>
<dbReference type="AlphaFoldDB" id="A0A0F9W7V4"/>
<evidence type="ECO:0000313" key="1">
    <source>
        <dbReference type="EMBL" id="KKO08348.1"/>
    </source>
</evidence>
<name>A0A0F9W7V4_9ZZZZ</name>
<protein>
    <submittedName>
        <fullName evidence="1">Uncharacterized protein</fullName>
    </submittedName>
</protein>
<sequence>MTDTKYSTEPDPRAIDLAAHLLGMNDFTITEVSMFSWMAKAHFGKTDDGQHFRLILGGHGAWELTFKDLGGAYMKSMTSGHIEETPAGVAARAAAAELGRKLTGHKVEVSVWMDFAGIAVGRHLKPTGDDDAHSFILLELSEDQYAIVKGDNPNPAFTDVLPEFEQKPFSQGMVSRFNTSRVSISSSINIIDQDAFCAAMGIERLNELTGDILARKMTTLAADAKCTGLSGLGCTDPVQENGFLKYDVHADVSDFGLLVSKARDRYEDCWGDDNWYPASPEDALYEVALASNANPSPDIMGFEFVSLNPVTDITGNLVVPTEEPKL</sequence>
<accession>A0A0F9W7V4</accession>
<dbReference type="EMBL" id="LAZR01000009">
    <property type="protein sequence ID" value="KKO08348.1"/>
    <property type="molecule type" value="Genomic_DNA"/>
</dbReference>
<organism evidence="1">
    <name type="scientific">marine sediment metagenome</name>
    <dbReference type="NCBI Taxonomy" id="412755"/>
    <lineage>
        <taxon>unclassified sequences</taxon>
        <taxon>metagenomes</taxon>
        <taxon>ecological metagenomes</taxon>
    </lineage>
</organism>
<proteinExistence type="predicted"/>